<feature type="non-terminal residue" evidence="3">
    <location>
        <position position="1"/>
    </location>
</feature>
<evidence type="ECO:0000313" key="4">
    <source>
        <dbReference type="Proteomes" id="UP000287651"/>
    </source>
</evidence>
<evidence type="ECO:0000256" key="1">
    <source>
        <dbReference type="SAM" id="MobiDB-lite"/>
    </source>
</evidence>
<name>A0A426X173_ENSVE</name>
<evidence type="ECO:0000313" key="3">
    <source>
        <dbReference type="EMBL" id="RRT33210.1"/>
    </source>
</evidence>
<dbReference type="AlphaFoldDB" id="A0A426X173"/>
<organism evidence="3 4">
    <name type="scientific">Ensete ventricosum</name>
    <name type="common">Abyssinian banana</name>
    <name type="synonym">Musa ensete</name>
    <dbReference type="NCBI Taxonomy" id="4639"/>
    <lineage>
        <taxon>Eukaryota</taxon>
        <taxon>Viridiplantae</taxon>
        <taxon>Streptophyta</taxon>
        <taxon>Embryophyta</taxon>
        <taxon>Tracheophyta</taxon>
        <taxon>Spermatophyta</taxon>
        <taxon>Magnoliopsida</taxon>
        <taxon>Liliopsida</taxon>
        <taxon>Zingiberales</taxon>
        <taxon>Musaceae</taxon>
        <taxon>Ensete</taxon>
    </lineage>
</organism>
<dbReference type="Proteomes" id="UP000287651">
    <property type="component" value="Unassembled WGS sequence"/>
</dbReference>
<sequence length="146" mass="16285">ACDCCCNGWSRGGRKRGLLLLLARAAVAIVAGGEEWMAATTGEESRATTRDVQLLRQRRRKRIVVYSNLLSVAAEGYDQQRWHSDARAKRHCERDRGSGTAKEEVAAKDHKGEEVAVMQWRKAISGSCCQSQQRKIALWQSVLIPC</sequence>
<keyword evidence="2" id="KW-0732">Signal</keyword>
<feature type="chain" id="PRO_5019319546" evidence="2">
    <location>
        <begin position="34"/>
        <end position="146"/>
    </location>
</feature>
<feature type="signal peptide" evidence="2">
    <location>
        <begin position="1"/>
        <end position="33"/>
    </location>
</feature>
<feature type="region of interest" description="Disordered" evidence="1">
    <location>
        <begin position="88"/>
        <end position="108"/>
    </location>
</feature>
<evidence type="ECO:0000256" key="2">
    <source>
        <dbReference type="SAM" id="SignalP"/>
    </source>
</evidence>
<dbReference type="EMBL" id="AMZH03029616">
    <property type="protein sequence ID" value="RRT33210.1"/>
    <property type="molecule type" value="Genomic_DNA"/>
</dbReference>
<proteinExistence type="predicted"/>
<gene>
    <name evidence="3" type="ORF">B296_00058400</name>
</gene>
<accession>A0A426X173</accession>
<comment type="caution">
    <text evidence="3">The sequence shown here is derived from an EMBL/GenBank/DDBJ whole genome shotgun (WGS) entry which is preliminary data.</text>
</comment>
<protein>
    <submittedName>
        <fullName evidence="3">Uncharacterized protein</fullName>
    </submittedName>
</protein>
<reference evidence="3 4" key="1">
    <citation type="journal article" date="2014" name="Agronomy (Basel)">
        <title>A Draft Genome Sequence for Ensete ventricosum, the Drought-Tolerant Tree Against Hunger.</title>
        <authorList>
            <person name="Harrison J."/>
            <person name="Moore K.A."/>
            <person name="Paszkiewicz K."/>
            <person name="Jones T."/>
            <person name="Grant M."/>
            <person name="Ambacheew D."/>
            <person name="Muzemil S."/>
            <person name="Studholme D.J."/>
        </authorList>
    </citation>
    <scope>NUCLEOTIDE SEQUENCE [LARGE SCALE GENOMIC DNA]</scope>
</reference>